<comment type="cofactor">
    <cofactor evidence="9">
        <name>[4Fe-4S] cluster</name>
        <dbReference type="ChEBI" id="CHEBI:49883"/>
    </cofactor>
    <text evidence="9">Binds 2 [4Fe-4S] clusters per monomer.</text>
</comment>
<comment type="pathway">
    <text evidence="9">tRNA modification; tRNA-queuosine biosynthesis.</text>
</comment>
<keyword evidence="5 9" id="KW-0671">Queuosine biosynthesis</keyword>
<comment type="caution">
    <text evidence="11">The sequence shown here is derived from an EMBL/GenBank/DDBJ whole genome shotgun (WGS) entry which is preliminary data.</text>
</comment>
<dbReference type="Gene3D" id="3.30.70.20">
    <property type="match status" value="1"/>
</dbReference>
<feature type="binding site" evidence="9">
    <location>
        <position position="208"/>
    </location>
    <ligand>
        <name>[4Fe-4S] cluster</name>
        <dbReference type="ChEBI" id="CHEBI:49883"/>
        <label>1</label>
    </ligand>
</feature>
<evidence type="ECO:0000313" key="11">
    <source>
        <dbReference type="EMBL" id="GAA3947988.1"/>
    </source>
</evidence>
<evidence type="ECO:0000256" key="7">
    <source>
        <dbReference type="ARBA" id="ARBA00023004"/>
    </source>
</evidence>
<dbReference type="InterPro" id="IPR017900">
    <property type="entry name" value="4Fe4S_Fe_S_CS"/>
</dbReference>
<keyword evidence="2 9" id="KW-0963">Cytoplasm</keyword>
<feature type="active site" description="Proton donor" evidence="9">
    <location>
        <position position="150"/>
    </location>
</feature>
<reference evidence="12" key="1">
    <citation type="journal article" date="2019" name="Int. J. Syst. Evol. Microbiol.">
        <title>The Global Catalogue of Microorganisms (GCM) 10K type strain sequencing project: providing services to taxonomists for standard genome sequencing and annotation.</title>
        <authorList>
            <consortium name="The Broad Institute Genomics Platform"/>
            <consortium name="The Broad Institute Genome Sequencing Center for Infectious Disease"/>
            <person name="Wu L."/>
            <person name="Ma J."/>
        </authorList>
    </citation>
    <scope>NUCLEOTIDE SEQUENCE [LARGE SCALE GENOMIC DNA]</scope>
    <source>
        <strain evidence="12">JCM 17555</strain>
    </source>
</reference>
<feature type="binding site" evidence="9">
    <location>
        <position position="261"/>
    </location>
    <ligand>
        <name>[4Fe-4S] cluster</name>
        <dbReference type="ChEBI" id="CHEBI:49883"/>
        <label>2</label>
    </ligand>
</feature>
<comment type="similarity">
    <text evidence="9">Belongs to the QueG family.</text>
</comment>
<evidence type="ECO:0000313" key="12">
    <source>
        <dbReference type="Proteomes" id="UP001501337"/>
    </source>
</evidence>
<proteinExistence type="inferred from homology"/>
<evidence type="ECO:0000256" key="1">
    <source>
        <dbReference type="ARBA" id="ARBA00022485"/>
    </source>
</evidence>
<accession>A0ABP7NIQ9</accession>
<comment type="cofactor">
    <cofactor evidence="9">
        <name>cob(II)alamin</name>
        <dbReference type="ChEBI" id="CHEBI:16304"/>
    </cofactor>
</comment>
<dbReference type="EC" id="1.17.99.6" evidence="9"/>
<comment type="catalytic activity">
    <reaction evidence="9">
        <text>epoxyqueuosine(34) in tRNA + AH2 = queuosine(34) in tRNA + A + H2O</text>
        <dbReference type="Rhea" id="RHEA:32159"/>
        <dbReference type="Rhea" id="RHEA-COMP:18571"/>
        <dbReference type="Rhea" id="RHEA-COMP:18582"/>
        <dbReference type="ChEBI" id="CHEBI:13193"/>
        <dbReference type="ChEBI" id="CHEBI:15377"/>
        <dbReference type="ChEBI" id="CHEBI:17499"/>
        <dbReference type="ChEBI" id="CHEBI:194431"/>
        <dbReference type="ChEBI" id="CHEBI:194443"/>
        <dbReference type="EC" id="1.17.99.6"/>
    </reaction>
</comment>
<evidence type="ECO:0000256" key="9">
    <source>
        <dbReference type="HAMAP-Rule" id="MF_00916"/>
    </source>
</evidence>
<dbReference type="PANTHER" id="PTHR30002:SF4">
    <property type="entry name" value="EPOXYQUEUOSINE REDUCTASE"/>
    <property type="match status" value="1"/>
</dbReference>
<feature type="domain" description="4Fe-4S ferredoxin-type" evidence="10">
    <location>
        <begin position="195"/>
        <end position="225"/>
    </location>
</feature>
<feature type="binding site" evidence="9">
    <location>
        <position position="258"/>
    </location>
    <ligand>
        <name>[4Fe-4S] cluster</name>
        <dbReference type="ChEBI" id="CHEBI:49883"/>
        <label>2</label>
    </ligand>
</feature>
<dbReference type="InterPro" id="IPR004453">
    <property type="entry name" value="QueG"/>
</dbReference>
<keyword evidence="7 9" id="KW-0408">Iron</keyword>
<comment type="subcellular location">
    <subcellularLocation>
        <location evidence="9">Cytoplasm</location>
    </subcellularLocation>
</comment>
<keyword evidence="9" id="KW-0170">Cobalt</keyword>
<dbReference type="InterPro" id="IPR013542">
    <property type="entry name" value="QueG_DUF1730"/>
</dbReference>
<evidence type="ECO:0000256" key="3">
    <source>
        <dbReference type="ARBA" id="ARBA00022694"/>
    </source>
</evidence>
<organism evidence="11 12">
    <name type="scientific">Allohahella marinimesophila</name>
    <dbReference type="NCBI Taxonomy" id="1054972"/>
    <lineage>
        <taxon>Bacteria</taxon>
        <taxon>Pseudomonadati</taxon>
        <taxon>Pseudomonadota</taxon>
        <taxon>Gammaproteobacteria</taxon>
        <taxon>Oceanospirillales</taxon>
        <taxon>Hahellaceae</taxon>
        <taxon>Allohahella</taxon>
    </lineage>
</organism>
<evidence type="ECO:0000259" key="10">
    <source>
        <dbReference type="PROSITE" id="PS51379"/>
    </source>
</evidence>
<dbReference type="Pfam" id="PF13484">
    <property type="entry name" value="Fer4_16"/>
    <property type="match status" value="1"/>
</dbReference>
<feature type="binding site" evidence="9">
    <location>
        <position position="231"/>
    </location>
    <ligand>
        <name>[4Fe-4S] cluster</name>
        <dbReference type="ChEBI" id="CHEBI:49883"/>
        <label>2</label>
    </ligand>
</feature>
<dbReference type="Pfam" id="PF08331">
    <property type="entry name" value="QueG_DUF1730"/>
    <property type="match status" value="1"/>
</dbReference>
<comment type="function">
    <text evidence="9">Catalyzes the conversion of epoxyqueuosine (oQ) to queuosine (Q), which is a hypermodified base found in the wobble positions of tRNA(Asp), tRNA(Asn), tRNA(His) and tRNA(Tyr).</text>
</comment>
<keyword evidence="4 9" id="KW-0479">Metal-binding</keyword>
<feature type="binding site" evidence="9">
    <location>
        <position position="211"/>
    </location>
    <ligand>
        <name>[4Fe-4S] cluster</name>
        <dbReference type="ChEBI" id="CHEBI:49883"/>
        <label>1</label>
    </ligand>
</feature>
<comment type="subunit">
    <text evidence="9">Monomer.</text>
</comment>
<evidence type="ECO:0000256" key="4">
    <source>
        <dbReference type="ARBA" id="ARBA00022723"/>
    </source>
</evidence>
<feature type="binding site" evidence="9">
    <location>
        <position position="233"/>
    </location>
    <ligand>
        <name>cob(II)alamin</name>
        <dbReference type="ChEBI" id="CHEBI:16304"/>
    </ligand>
</feature>
<feature type="binding site" evidence="9">
    <location>
        <position position="205"/>
    </location>
    <ligand>
        <name>[4Fe-4S] cluster</name>
        <dbReference type="ChEBI" id="CHEBI:49883"/>
        <label>1</label>
    </ligand>
</feature>
<feature type="binding site" evidence="9">
    <location>
        <position position="174"/>
    </location>
    <ligand>
        <name>cob(II)alamin</name>
        <dbReference type="ChEBI" id="CHEBI:16304"/>
    </ligand>
</feature>
<sequence>MTDNSGASPANPRLMHELRKLLDVWANELGFQQLGVSDISLGEHPQALRRWLDKGYHGQMSYMAERAAMRAAPETLFENAASIISVRMDFWPASRPRKGLSSALDDGDTAYVASYALGRDYHKLMRSRLKKLGERIREFAGSHDMRPFVDSAPVLERGVAQQAGLGWIGKNTMLINPSAGSHFFLGELFTSLPLPADKPFTEKHCGSCRACLDICPTSAFPEPGVLDARRCISYLTIEHRGSIDESLRPLMGNRVFGCDDCQAICPWNKFARFTDEADFHPRQQISDRKMIELFGWSEEVFLKQTEGSAIRRTGYESWLRNLAIGLGNALAGRGVPRKSEPTIDGEAIRAALLARLDSESAVVREHVRWALSQQSPA</sequence>
<protein>
    <recommendedName>
        <fullName evidence="9">Epoxyqueuosine reductase</fullName>
        <ecNumber evidence="9">1.17.99.6</ecNumber>
    </recommendedName>
    <alternativeName>
        <fullName evidence="9">Queuosine biosynthesis protein QueG</fullName>
    </alternativeName>
</protein>
<feature type="binding site" evidence="9">
    <location>
        <position position="150"/>
    </location>
    <ligand>
        <name>cob(II)alamin</name>
        <dbReference type="ChEBI" id="CHEBI:16304"/>
    </ligand>
</feature>
<keyword evidence="6 9" id="KW-0560">Oxidoreductase</keyword>
<keyword evidence="1 9" id="KW-0004">4Fe-4S</keyword>
<keyword evidence="9" id="KW-0846">Cobalamin</keyword>
<feature type="binding site" evidence="9">
    <location>
        <position position="265"/>
    </location>
    <ligand>
        <name>[4Fe-4S] cluster</name>
        <dbReference type="ChEBI" id="CHEBI:49883"/>
        <label>1</label>
    </ligand>
</feature>
<dbReference type="Proteomes" id="UP001501337">
    <property type="component" value="Unassembled WGS sequence"/>
</dbReference>
<dbReference type="NCBIfam" id="TIGR00276">
    <property type="entry name" value="tRNA epoxyqueuosine(34) reductase QueG"/>
    <property type="match status" value="1"/>
</dbReference>
<evidence type="ECO:0000256" key="2">
    <source>
        <dbReference type="ARBA" id="ARBA00022490"/>
    </source>
</evidence>
<dbReference type="RefSeq" id="WP_344802740.1">
    <property type="nucleotide sequence ID" value="NZ_BAABBO010000001.1"/>
</dbReference>
<feature type="binding site" evidence="9">
    <location>
        <position position="185"/>
    </location>
    <ligand>
        <name>cob(II)alamin</name>
        <dbReference type="ChEBI" id="CHEBI:16304"/>
    </ligand>
</feature>
<dbReference type="PROSITE" id="PS00198">
    <property type="entry name" value="4FE4S_FER_1"/>
    <property type="match status" value="1"/>
</dbReference>
<feature type="binding site" evidence="9">
    <location>
        <begin position="258"/>
        <end position="259"/>
    </location>
    <ligand>
        <name>cob(II)alamin</name>
        <dbReference type="ChEBI" id="CHEBI:16304"/>
    </ligand>
</feature>
<dbReference type="PANTHER" id="PTHR30002">
    <property type="entry name" value="EPOXYQUEUOSINE REDUCTASE"/>
    <property type="match status" value="1"/>
</dbReference>
<feature type="binding site" evidence="9">
    <location>
        <position position="171"/>
    </location>
    <ligand>
        <name>cob(II)alamin</name>
        <dbReference type="ChEBI" id="CHEBI:16304"/>
    </ligand>
</feature>
<dbReference type="EMBL" id="BAABBO010000001">
    <property type="protein sequence ID" value="GAA3947988.1"/>
    <property type="molecule type" value="Genomic_DNA"/>
</dbReference>
<dbReference type="InterPro" id="IPR017896">
    <property type="entry name" value="4Fe4S_Fe-S-bd"/>
</dbReference>
<dbReference type="SUPFAM" id="SSF46548">
    <property type="entry name" value="alpha-helical ferredoxin"/>
    <property type="match status" value="1"/>
</dbReference>
<comment type="caution">
    <text evidence="9">Lacks conserved residue(s) required for the propagation of feature annotation.</text>
</comment>
<gene>
    <name evidence="9 11" type="primary">queG</name>
    <name evidence="11" type="ORF">GCM10022278_03950</name>
</gene>
<feature type="binding site" evidence="9">
    <location>
        <position position="70"/>
    </location>
    <ligand>
        <name>cob(II)alamin</name>
        <dbReference type="ChEBI" id="CHEBI:16304"/>
    </ligand>
</feature>
<name>A0ABP7NIQ9_9GAMM</name>
<evidence type="ECO:0000256" key="6">
    <source>
        <dbReference type="ARBA" id="ARBA00023002"/>
    </source>
</evidence>
<dbReference type="HAMAP" id="MF_00916">
    <property type="entry name" value="QueG"/>
    <property type="match status" value="1"/>
</dbReference>
<evidence type="ECO:0000256" key="8">
    <source>
        <dbReference type="ARBA" id="ARBA00023014"/>
    </source>
</evidence>
<feature type="binding site" evidence="9">
    <location>
        <position position="215"/>
    </location>
    <ligand>
        <name>[4Fe-4S] cluster</name>
        <dbReference type="ChEBI" id="CHEBI:49883"/>
        <label>2</label>
    </ligand>
</feature>
<keyword evidence="12" id="KW-1185">Reference proteome</keyword>
<dbReference type="PROSITE" id="PS51379">
    <property type="entry name" value="4FE4S_FER_2"/>
    <property type="match status" value="1"/>
</dbReference>
<keyword evidence="8 9" id="KW-0411">Iron-sulfur</keyword>
<evidence type="ECO:0000256" key="5">
    <source>
        <dbReference type="ARBA" id="ARBA00022785"/>
    </source>
</evidence>
<keyword evidence="3 9" id="KW-0819">tRNA processing</keyword>